<protein>
    <submittedName>
        <fullName evidence="1">Uncharacterized protein</fullName>
    </submittedName>
</protein>
<sequence length="134" mass="16031">MPIPLARTLPYTLHTNRELGLMLARRKPLAVFVDGKGHFPASVERYLRLFCRHVADGRFIRRDHFSPPIEGRNYPLHHIYFALPGEQWRIDEMIELKSSLCWSRDHERREGELLGYEDWMNDHFLDRFYPKPTV</sequence>
<dbReference type="RefSeq" id="WP_379556212.1">
    <property type="nucleotide sequence ID" value="NZ_JBHUKO010000002.1"/>
</dbReference>
<accession>A0ABV6CY32</accession>
<dbReference type="EMBL" id="JBHLWK010000015">
    <property type="protein sequence ID" value="MFC0205293.1"/>
    <property type="molecule type" value="Genomic_DNA"/>
</dbReference>
<reference evidence="1 2" key="1">
    <citation type="submission" date="2024-09" db="EMBL/GenBank/DDBJ databases">
        <authorList>
            <person name="Sun Q."/>
            <person name="Mori K."/>
        </authorList>
    </citation>
    <scope>NUCLEOTIDE SEQUENCE [LARGE SCALE GENOMIC DNA]</scope>
    <source>
        <strain evidence="1 2">CCM 7706</strain>
    </source>
</reference>
<comment type="caution">
    <text evidence="1">The sequence shown here is derived from an EMBL/GenBank/DDBJ whole genome shotgun (WGS) entry which is preliminary data.</text>
</comment>
<name>A0ABV6CY32_9SPHN</name>
<keyword evidence="2" id="KW-1185">Reference proteome</keyword>
<evidence type="ECO:0000313" key="1">
    <source>
        <dbReference type="EMBL" id="MFC0205293.1"/>
    </source>
</evidence>
<evidence type="ECO:0000313" key="2">
    <source>
        <dbReference type="Proteomes" id="UP001589798"/>
    </source>
</evidence>
<organism evidence="1 2">
    <name type="scientific">Novosphingobium soli</name>
    <dbReference type="NCBI Taxonomy" id="574956"/>
    <lineage>
        <taxon>Bacteria</taxon>
        <taxon>Pseudomonadati</taxon>
        <taxon>Pseudomonadota</taxon>
        <taxon>Alphaproteobacteria</taxon>
        <taxon>Sphingomonadales</taxon>
        <taxon>Sphingomonadaceae</taxon>
        <taxon>Novosphingobium</taxon>
    </lineage>
</organism>
<dbReference type="Proteomes" id="UP001589798">
    <property type="component" value="Unassembled WGS sequence"/>
</dbReference>
<gene>
    <name evidence="1" type="ORF">ACFFJC_13550</name>
</gene>
<proteinExistence type="predicted"/>